<feature type="region of interest" description="Disordered" evidence="2">
    <location>
        <begin position="1684"/>
        <end position="1727"/>
    </location>
</feature>
<reference evidence="6 7" key="1">
    <citation type="submission" date="2019-07" db="EMBL/GenBank/DDBJ databases">
        <title>Draft genome assembly of a fouling barnacle, Amphibalanus amphitrite (Darwin, 1854): The first reference genome for Thecostraca.</title>
        <authorList>
            <person name="Kim W."/>
        </authorList>
    </citation>
    <scope>NUCLEOTIDE SEQUENCE [LARGE SCALE GENOMIC DNA]</scope>
    <source>
        <strain evidence="6">SNU_AA5</strain>
        <tissue evidence="6">Soma without cirri and trophi</tissue>
    </source>
</reference>
<dbReference type="InterPro" id="IPR056748">
    <property type="entry name" value="VPS13-like_C"/>
</dbReference>
<dbReference type="Pfam" id="PF25036">
    <property type="entry name" value="VPS13_VAB"/>
    <property type="match status" value="1"/>
</dbReference>
<evidence type="ECO:0000259" key="5">
    <source>
        <dbReference type="Pfam" id="PF25037"/>
    </source>
</evidence>
<dbReference type="OrthoDB" id="6366568at2759"/>
<comment type="caution">
    <text evidence="6">The sequence shown here is derived from an EMBL/GenBank/DDBJ whole genome shotgun (WGS) entry which is preliminary data.</text>
</comment>
<evidence type="ECO:0000259" key="4">
    <source>
        <dbReference type="Pfam" id="PF25036"/>
    </source>
</evidence>
<dbReference type="InterPro" id="IPR009543">
    <property type="entry name" value="VPS13_VAB"/>
</dbReference>
<name>A0A6A4WNI9_AMPAM</name>
<evidence type="ECO:0000259" key="3">
    <source>
        <dbReference type="Pfam" id="PF25033"/>
    </source>
</evidence>
<evidence type="ECO:0000256" key="1">
    <source>
        <dbReference type="ARBA" id="ARBA00006545"/>
    </source>
</evidence>
<accession>A0A6A4WNI9</accession>
<feature type="compositionally biased region" description="Low complexity" evidence="2">
    <location>
        <begin position="902"/>
        <end position="916"/>
    </location>
</feature>
<evidence type="ECO:0000313" key="7">
    <source>
        <dbReference type="Proteomes" id="UP000440578"/>
    </source>
</evidence>
<evidence type="ECO:0000256" key="2">
    <source>
        <dbReference type="SAM" id="MobiDB-lite"/>
    </source>
</evidence>
<feature type="domain" description="VPS13-like middle region" evidence="3">
    <location>
        <begin position="69"/>
        <end position="268"/>
    </location>
</feature>
<dbReference type="Pfam" id="PF25037">
    <property type="entry name" value="VPS13_C"/>
    <property type="match status" value="1"/>
</dbReference>
<sequence>MPQIVSPFAVSVMGGLTPTGDTRLQVEVTDVKLHVNAAAIHLLTSISSGLTSAPPRPEDPATKQPAWTELWDTRDVHSFNFWFLQPETADEAMQQDDSVAPAAVAAGATVAAVATGAARQAHREELIFKMRSLSVTVEQVVGARNVPLVLLDASFEAQVKDWSAKLLVESSLKLELAYYNSLLAAWEPIIECVERRDAGMVSFSPWELHMKVEKNEDHTEITSPLSPASVSSDVAELVNFQPPVLSIHVSTKDPLEVTVTRTCLDVLTDLQESLANALELTAPVADETDAHFLIRNQLDQRVVVLTNGEYTVHGSDIEEVVLDEGAEVPLMARDLASVQRAASSTAAADTKTVRVKVPALDWTADIPVTRAESRFFRVSPRRGDGGDSRGLLADIRAHFDSKIVTIRSCVQVENHQSVPVKVYYMNSGGNELHCVGVAEPHGMLALPLAAVYSNTAEIFFGVEGYTVSVQPFVWRELQNTPEVTRTLKCDSKKGKEGHPFCMLCHGEMKPVFFEASRAKTLTSRSYRIHLRPPAVLSNLLPVEVTYLRPGDLEAVVLPPGGSCQMSTAQAGERVTLQLSSYLDRRWACNHILEEPTDGRDGLSVWSFISADGDHQADLSLGVHTRSVDGSLQLALYAPFWMVNRTGKMLTYKRWASTLSMVSLFGGTTVGEASSLIYHPETFTEPVLFSFKPSSFFSKKKASVRVEDSEWSDKFSLDTVGSGGTVTCASHSTDYGISVQIQLSRSGLTRQVYFLPSVVVANNAPYDVQIHEAPAEEDWFTIPANSCLPFWPRDKNKELRCRVAGTTEETTYFSYKITNDCLLHLKNKYGGISTSVQVDEASTIITLDDYVDGMATVRLINHTPSDEVAYHQRPFEQRSTQPVADPKQLRSSVSGPLRRRTVRSVASRPVRSSSLRDSSSDLRGAEELDWGVHNVGRLVLGGGEPPRITPGALIASEMQRVGQTLRENAPPPDSSVLKPGEVRLYTWERPTSERTLSWSCGKVKGRIDPLVKDGIEEFEGKDGTPLYWVSFLDGMQRTLMFTADLAVATQAHNAVELERIDQEITVEIEGVGLSLVNNITQTDVMYLGITSSGVVWETQKAHGKRFRAMTSLQCALLERAHQTYENQRMVGATAPTRQVLDNKMEVDFASMQLLQPNRRYLRRTFQSGVWLQLRTSAHQRQFHAKLNRLQLDNQLRDSVFPVVLAPVPPPKSIAADSVPKAFVEMSVVERLAEHTMVRQYKYCKMLIQEFHVKLDQGFIAALVDVFSVDKLNRNTKELVESDLELAREELEKKVAIRSLQEQRNFFDFLHFSPLKIHVSFSMTGAGGGGGSGNSSGGPPIASGFVQLLLQSVGVTLTEIQDVVFKVWVGVYRAWLGVYSVGVTLTEIQDVVFKLAYFQREHQFLSQTELTSEVTAHYTGQAVKQLYVLVLGLDVIGNPFGLVVGLTDGVSDLFYEPVQGAIQGPGEFAEGLALGVTSLFSHAVGGTAGAVSRITGTLGKGIAALTLDQEYQQKRREAMNRRPADFTSGIAQSGRGLFMGVVDGVTGVVRKPIEGAQEEGALGFVKGMGKGMVGLFTRPTSGVVDFASGSFDAVKRTMDQDEVTRLRPARHFQADRIIRPYVRHEAEGAKTLLELEKGRYASTDTYVAHAICRPDRRLVFLLTDRRVLLLTRNEIFGNWQAVQEAPWDQQQPAAVTETPPPNPKPTAGPAARRPRAWPAPELAAYDSAI</sequence>
<keyword evidence="7" id="KW-1185">Reference proteome</keyword>
<dbReference type="PANTHER" id="PTHR16166">
    <property type="entry name" value="VACUOLAR PROTEIN SORTING-ASSOCIATED PROTEIN VPS13"/>
    <property type="match status" value="1"/>
</dbReference>
<dbReference type="InterPro" id="IPR026847">
    <property type="entry name" value="VPS13"/>
</dbReference>
<comment type="similarity">
    <text evidence="1">Belongs to the VPS13 family.</text>
</comment>
<evidence type="ECO:0000313" key="6">
    <source>
        <dbReference type="EMBL" id="KAF0306859.1"/>
    </source>
</evidence>
<dbReference type="GO" id="GO:0045053">
    <property type="term" value="P:protein retention in Golgi apparatus"/>
    <property type="evidence" value="ECO:0007669"/>
    <property type="project" value="TreeGrafter"/>
</dbReference>
<feature type="domain" description="Vacuolar protein sorting-associated protein 13 VPS13 adaptor binding" evidence="4">
    <location>
        <begin position="348"/>
        <end position="802"/>
    </location>
</feature>
<dbReference type="PANTHER" id="PTHR16166:SF93">
    <property type="entry name" value="INTERMEMBRANE LIPID TRANSFER PROTEIN VPS13"/>
    <property type="match status" value="1"/>
</dbReference>
<feature type="domain" description="Intermembrane lipid transfer protein VPS13-like C-terminal" evidence="5">
    <location>
        <begin position="1604"/>
        <end position="1693"/>
    </location>
</feature>
<dbReference type="GO" id="GO:0006623">
    <property type="term" value="P:protein targeting to vacuole"/>
    <property type="evidence" value="ECO:0007669"/>
    <property type="project" value="TreeGrafter"/>
</dbReference>
<dbReference type="Pfam" id="PF25033">
    <property type="entry name" value="VPS13_M"/>
    <property type="match status" value="1"/>
</dbReference>
<proteinExistence type="inferred from homology"/>
<organism evidence="6 7">
    <name type="scientific">Amphibalanus amphitrite</name>
    <name type="common">Striped barnacle</name>
    <name type="synonym">Balanus amphitrite</name>
    <dbReference type="NCBI Taxonomy" id="1232801"/>
    <lineage>
        <taxon>Eukaryota</taxon>
        <taxon>Metazoa</taxon>
        <taxon>Ecdysozoa</taxon>
        <taxon>Arthropoda</taxon>
        <taxon>Crustacea</taxon>
        <taxon>Multicrustacea</taxon>
        <taxon>Cirripedia</taxon>
        <taxon>Thoracica</taxon>
        <taxon>Thoracicalcarea</taxon>
        <taxon>Balanomorpha</taxon>
        <taxon>Balanoidea</taxon>
        <taxon>Balanidae</taxon>
        <taxon>Amphibalaninae</taxon>
        <taxon>Amphibalanus</taxon>
    </lineage>
</organism>
<feature type="compositionally biased region" description="Low complexity" evidence="2">
    <location>
        <begin position="1705"/>
        <end position="1727"/>
    </location>
</feature>
<gene>
    <name evidence="6" type="primary">Vps13_1</name>
    <name evidence="6" type="ORF">FJT64_021755</name>
</gene>
<dbReference type="EMBL" id="VIIS01000626">
    <property type="protein sequence ID" value="KAF0306859.1"/>
    <property type="molecule type" value="Genomic_DNA"/>
</dbReference>
<dbReference type="Proteomes" id="UP000440578">
    <property type="component" value="Unassembled WGS sequence"/>
</dbReference>
<dbReference type="InterPro" id="IPR056747">
    <property type="entry name" value="VPS13-like_M"/>
</dbReference>
<protein>
    <submittedName>
        <fullName evidence="6">Vacuolar protein sorting-associated protein 13</fullName>
    </submittedName>
</protein>
<feature type="region of interest" description="Disordered" evidence="2">
    <location>
        <begin position="876"/>
        <end position="920"/>
    </location>
</feature>